<keyword evidence="3" id="KW-1185">Reference proteome</keyword>
<dbReference type="OrthoDB" id="9787738at2"/>
<feature type="domain" description="Methyltransferase type 11" evidence="1">
    <location>
        <begin position="154"/>
        <end position="202"/>
    </location>
</feature>
<dbReference type="CDD" id="cd02440">
    <property type="entry name" value="AdoMet_MTases"/>
    <property type="match status" value="1"/>
</dbReference>
<organism evidence="2 3">
    <name type="scientific">Litoreibacter ponti</name>
    <dbReference type="NCBI Taxonomy" id="1510457"/>
    <lineage>
        <taxon>Bacteria</taxon>
        <taxon>Pseudomonadati</taxon>
        <taxon>Pseudomonadota</taxon>
        <taxon>Alphaproteobacteria</taxon>
        <taxon>Rhodobacterales</taxon>
        <taxon>Roseobacteraceae</taxon>
        <taxon>Litoreibacter</taxon>
    </lineage>
</organism>
<reference evidence="2 3" key="1">
    <citation type="submission" date="2018-04" db="EMBL/GenBank/DDBJ databases">
        <title>Genomic Encyclopedia of Archaeal and Bacterial Type Strains, Phase II (KMG-II): from individual species to whole genera.</title>
        <authorList>
            <person name="Goeker M."/>
        </authorList>
    </citation>
    <scope>NUCLEOTIDE SEQUENCE [LARGE SCALE GENOMIC DNA]</scope>
    <source>
        <strain evidence="2 3">DSM 100977</strain>
    </source>
</reference>
<proteinExistence type="predicted"/>
<keyword evidence="2" id="KW-0808">Transferase</keyword>
<dbReference type="GO" id="GO:0032259">
    <property type="term" value="P:methylation"/>
    <property type="evidence" value="ECO:0007669"/>
    <property type="project" value="UniProtKB-KW"/>
</dbReference>
<name>A0A2T6BP05_9RHOB</name>
<keyword evidence="2" id="KW-0489">Methyltransferase</keyword>
<sequence>MNSFAIRVRRKLRLLPQSKALDIYKEATDEFQEFEPLLDFHQEHFANQRASEAALSRQNGTVEIFHASRNYPATVAVATSAKFLDLYNFRESFVDPSGLNARQRQLLLATQRRIEKRNQKAALFEYNTPLHNELSKSGLLITPSHFVGDPSDPLHQDLQRLGYADAAFDFAIHSDVLEHVPNAHVALRECFRILRPGGRLIFTTPMFPMQKNMLRAEIDDAGNLIRHLPDEIHGDNLTGGILTFHNFGWELVEILREIGFTDVGVEVCVEPKLGLFSTNCPIWTSLDPFQPGNMLPIVLKAVKPR</sequence>
<dbReference type="InterPro" id="IPR029063">
    <property type="entry name" value="SAM-dependent_MTases_sf"/>
</dbReference>
<dbReference type="SUPFAM" id="SSF53335">
    <property type="entry name" value="S-adenosyl-L-methionine-dependent methyltransferases"/>
    <property type="match status" value="1"/>
</dbReference>
<evidence type="ECO:0000259" key="1">
    <source>
        <dbReference type="Pfam" id="PF08241"/>
    </source>
</evidence>
<comment type="caution">
    <text evidence="2">The sequence shown here is derived from an EMBL/GenBank/DDBJ whole genome shotgun (WGS) entry which is preliminary data.</text>
</comment>
<dbReference type="GO" id="GO:0008757">
    <property type="term" value="F:S-adenosylmethionine-dependent methyltransferase activity"/>
    <property type="evidence" value="ECO:0007669"/>
    <property type="project" value="InterPro"/>
</dbReference>
<dbReference type="Gene3D" id="3.40.50.150">
    <property type="entry name" value="Vaccinia Virus protein VP39"/>
    <property type="match status" value="1"/>
</dbReference>
<dbReference type="Proteomes" id="UP000243978">
    <property type="component" value="Unassembled WGS sequence"/>
</dbReference>
<accession>A0A2T6BP05</accession>
<dbReference type="AlphaFoldDB" id="A0A2T6BP05"/>
<dbReference type="EMBL" id="QBKS01000001">
    <property type="protein sequence ID" value="PTX57717.1"/>
    <property type="molecule type" value="Genomic_DNA"/>
</dbReference>
<evidence type="ECO:0000313" key="2">
    <source>
        <dbReference type="EMBL" id="PTX57717.1"/>
    </source>
</evidence>
<dbReference type="RefSeq" id="WP_107845793.1">
    <property type="nucleotide sequence ID" value="NZ_QBKS01000001.1"/>
</dbReference>
<dbReference type="InterPro" id="IPR013216">
    <property type="entry name" value="Methyltransf_11"/>
</dbReference>
<protein>
    <submittedName>
        <fullName evidence="2">Methyltransferase family protein</fullName>
    </submittedName>
</protein>
<evidence type="ECO:0000313" key="3">
    <source>
        <dbReference type="Proteomes" id="UP000243978"/>
    </source>
</evidence>
<gene>
    <name evidence="2" type="ORF">C8N43_2388</name>
</gene>
<dbReference type="Pfam" id="PF08241">
    <property type="entry name" value="Methyltransf_11"/>
    <property type="match status" value="1"/>
</dbReference>